<comment type="caution">
    <text evidence="2">The sequence shown here is derived from an EMBL/GenBank/DDBJ whole genome shotgun (WGS) entry which is preliminary data.</text>
</comment>
<dbReference type="AlphaFoldDB" id="A0A845A3R6"/>
<name>A0A845A3R6_9SPHN</name>
<feature type="transmembrane region" description="Helical" evidence="1">
    <location>
        <begin position="32"/>
        <end position="51"/>
    </location>
</feature>
<evidence type="ECO:0000313" key="3">
    <source>
        <dbReference type="Proteomes" id="UP000460626"/>
    </source>
</evidence>
<dbReference type="Proteomes" id="UP000460626">
    <property type="component" value="Unassembled WGS sequence"/>
</dbReference>
<evidence type="ECO:0000313" key="2">
    <source>
        <dbReference type="EMBL" id="MXO93567.1"/>
    </source>
</evidence>
<evidence type="ECO:0000256" key="1">
    <source>
        <dbReference type="SAM" id="Phobius"/>
    </source>
</evidence>
<dbReference type="RefSeq" id="WP_131453828.1">
    <property type="nucleotide sequence ID" value="NZ_BMJK01000001.1"/>
</dbReference>
<keyword evidence="1" id="KW-0812">Transmembrane</keyword>
<reference evidence="2 3" key="1">
    <citation type="submission" date="2019-12" db="EMBL/GenBank/DDBJ databases">
        <title>Genomic-based taxomic classification of the family Erythrobacteraceae.</title>
        <authorList>
            <person name="Xu L."/>
        </authorList>
    </citation>
    <scope>NUCLEOTIDE SEQUENCE [LARGE SCALE GENOMIC DNA]</scope>
    <source>
        <strain evidence="2 3">RC4-10-4</strain>
    </source>
</reference>
<protein>
    <submittedName>
        <fullName evidence="2">Uncharacterized protein</fullName>
    </submittedName>
</protein>
<dbReference type="OrthoDB" id="7581964at2"/>
<feature type="transmembrane region" description="Helical" evidence="1">
    <location>
        <begin position="6"/>
        <end position="25"/>
    </location>
</feature>
<keyword evidence="3" id="KW-1185">Reference proteome</keyword>
<proteinExistence type="predicted"/>
<organism evidence="2 3">
    <name type="scientific">Aurantiacibacter arachoides</name>
    <dbReference type="NCBI Taxonomy" id="1850444"/>
    <lineage>
        <taxon>Bacteria</taxon>
        <taxon>Pseudomonadati</taxon>
        <taxon>Pseudomonadota</taxon>
        <taxon>Alphaproteobacteria</taxon>
        <taxon>Sphingomonadales</taxon>
        <taxon>Erythrobacteraceae</taxon>
        <taxon>Aurantiacibacter</taxon>
    </lineage>
</organism>
<gene>
    <name evidence="2" type="ORF">GRI62_08100</name>
</gene>
<keyword evidence="1" id="KW-0472">Membrane</keyword>
<accession>A0A845A3R6</accession>
<keyword evidence="1" id="KW-1133">Transmembrane helix</keyword>
<sequence>MTDLIISIVVLAAIAMSAAAVVAWRRGHRKQAGLMALLVLTMAANVAIWLAPTSDGDTLAGAAARTR</sequence>
<dbReference type="EMBL" id="WTYH01000001">
    <property type="protein sequence ID" value="MXO93567.1"/>
    <property type="molecule type" value="Genomic_DNA"/>
</dbReference>